<sequence length="72" mass="7737">MTRLSPGQVRDAIITTLSSRPNGATIDELVIAVSEIIGHPVARSSVRSYLRLNTPGRFIRTGRGAYKLGSKG</sequence>
<dbReference type="Proteomes" id="UP000180166">
    <property type="component" value="Chromosome"/>
</dbReference>
<protein>
    <submittedName>
        <fullName evidence="2">DNA methylase</fullName>
    </submittedName>
</protein>
<dbReference type="RefSeq" id="WP_143161506.1">
    <property type="nucleotide sequence ID" value="NZ_AP017900.1"/>
</dbReference>
<evidence type="ECO:0000313" key="3">
    <source>
        <dbReference type="Proteomes" id="UP000037179"/>
    </source>
</evidence>
<reference evidence="1 4" key="3">
    <citation type="submission" date="2016-10" db="EMBL/GenBank/DDBJ databases">
        <title>Genome sequence of Nocardia seriolae strain EM150506, isolated from Anguila japonica.</title>
        <authorList>
            <person name="Han H.-J."/>
        </authorList>
    </citation>
    <scope>NUCLEOTIDE SEQUENCE [LARGE SCALE GENOMIC DNA]</scope>
    <source>
        <strain evidence="1 4">EM150506</strain>
    </source>
</reference>
<dbReference type="KEGG" id="nsr:NS506_00873"/>
<proteinExistence type="predicted"/>
<evidence type="ECO:0000313" key="2">
    <source>
        <dbReference type="EMBL" id="GAP32156.1"/>
    </source>
</evidence>
<evidence type="ECO:0000313" key="4">
    <source>
        <dbReference type="Proteomes" id="UP000180166"/>
    </source>
</evidence>
<gene>
    <name evidence="1" type="ORF">NS506_00873</name>
    <name evidence="2" type="ORF">NSK11_contig00143-0028</name>
</gene>
<accession>A0A0B8NN81</accession>
<dbReference type="GeneID" id="93371618"/>
<keyword evidence="2" id="KW-0808">Transferase</keyword>
<dbReference type="EMBL" id="BBYQ01000143">
    <property type="protein sequence ID" value="GAP32156.1"/>
    <property type="molecule type" value="Genomic_DNA"/>
</dbReference>
<evidence type="ECO:0000313" key="1">
    <source>
        <dbReference type="EMBL" id="APA94948.1"/>
    </source>
</evidence>
<dbReference type="AlphaFoldDB" id="A0A0B8NN81"/>
<keyword evidence="3" id="KW-1185">Reference proteome</keyword>
<reference evidence="2 3" key="2">
    <citation type="journal article" date="2016" name="Genome Announc.">
        <title>Draft Genome Sequence of Erythromycin- and Oxytetracycline-Sensitive Nocardia seriolae Strain U-1 (NBRC 110359).</title>
        <authorList>
            <person name="Imajoh M."/>
            <person name="Sukeda M."/>
            <person name="Shimizu M."/>
            <person name="Yamane J."/>
            <person name="Ohnishi K."/>
            <person name="Oshima S."/>
        </authorList>
    </citation>
    <scope>NUCLEOTIDE SEQUENCE [LARGE SCALE GENOMIC DNA]</scope>
    <source>
        <strain evidence="2 3">U-1</strain>
    </source>
</reference>
<dbReference type="GO" id="GO:0008168">
    <property type="term" value="F:methyltransferase activity"/>
    <property type="evidence" value="ECO:0007669"/>
    <property type="project" value="UniProtKB-KW"/>
</dbReference>
<organism evidence="2 3">
    <name type="scientific">Nocardia seriolae</name>
    <dbReference type="NCBI Taxonomy" id="37332"/>
    <lineage>
        <taxon>Bacteria</taxon>
        <taxon>Bacillati</taxon>
        <taxon>Actinomycetota</taxon>
        <taxon>Actinomycetes</taxon>
        <taxon>Mycobacteriales</taxon>
        <taxon>Nocardiaceae</taxon>
        <taxon>Nocardia</taxon>
    </lineage>
</organism>
<name>A0A0B8NN81_9NOCA</name>
<dbReference type="EMBL" id="CP017839">
    <property type="protein sequence ID" value="APA94948.1"/>
    <property type="molecule type" value="Genomic_DNA"/>
</dbReference>
<dbReference type="GO" id="GO:0032259">
    <property type="term" value="P:methylation"/>
    <property type="evidence" value="ECO:0007669"/>
    <property type="project" value="UniProtKB-KW"/>
</dbReference>
<keyword evidence="2" id="KW-0489">Methyltransferase</keyword>
<dbReference type="OrthoDB" id="5197321at2"/>
<dbReference type="Proteomes" id="UP000037179">
    <property type="component" value="Unassembled WGS sequence"/>
</dbReference>
<reference evidence="3" key="1">
    <citation type="submission" date="2015-07" db="EMBL/GenBank/DDBJ databases">
        <title>Nocardia seriolae U-1 whole genome shotgun sequence.</title>
        <authorList>
            <person name="Imajoh M."/>
            <person name="Fukumoto Y."/>
            <person name="Sukeda M."/>
            <person name="Yamane J."/>
            <person name="Yamasaki K."/>
            <person name="Shimizu M."/>
            <person name="Ohnishi K."/>
            <person name="Oshima S."/>
        </authorList>
    </citation>
    <scope>NUCLEOTIDE SEQUENCE [LARGE SCALE GENOMIC DNA]</scope>
    <source>
        <strain evidence="3">U-1</strain>
    </source>
</reference>